<name>A0AAW6FSR1_9FIRM</name>
<sequence length="106" mass="12848">MNKVYSCRFKKELMHLVVDEHLSTSQTALKYGVPLKTMEKWITEYRKNPSCFDKPDNEYQIRRKKEQHKYDKLNQEELIHECKLRDARIQFLESCLLAEQIKNSRI</sequence>
<accession>A0AAW6FSR1</accession>
<proteinExistence type="predicted"/>
<gene>
    <name evidence="1" type="ORF">POG00_06480</name>
</gene>
<dbReference type="EMBL" id="JAQNCK010000015">
    <property type="protein sequence ID" value="MDC0828359.1"/>
    <property type="molecule type" value="Genomic_DNA"/>
</dbReference>
<reference evidence="1" key="1">
    <citation type="submission" date="2023-01" db="EMBL/GenBank/DDBJ databases">
        <title>Human gut microbiome strain richness.</title>
        <authorList>
            <person name="Chen-Liaw A."/>
        </authorList>
    </citation>
    <scope>NUCLEOTIDE SEQUENCE</scope>
    <source>
        <strain evidence="1">D55st1_G4_D55t1_190419</strain>
    </source>
</reference>
<dbReference type="AlphaFoldDB" id="A0AAW6FSR1"/>
<dbReference type="SUPFAM" id="SSF46689">
    <property type="entry name" value="Homeodomain-like"/>
    <property type="match status" value="1"/>
</dbReference>
<organism evidence="1 2">
    <name type="scientific">Faecalitalea cylindroides</name>
    <dbReference type="NCBI Taxonomy" id="39483"/>
    <lineage>
        <taxon>Bacteria</taxon>
        <taxon>Bacillati</taxon>
        <taxon>Bacillota</taxon>
        <taxon>Erysipelotrichia</taxon>
        <taxon>Erysipelotrichales</taxon>
        <taxon>Erysipelotrichaceae</taxon>
        <taxon>Faecalitalea</taxon>
    </lineage>
</organism>
<comment type="caution">
    <text evidence="1">The sequence shown here is derived from an EMBL/GenBank/DDBJ whole genome shotgun (WGS) entry which is preliminary data.</text>
</comment>
<protein>
    <submittedName>
        <fullName evidence="1">Transposase</fullName>
    </submittedName>
</protein>
<evidence type="ECO:0000313" key="2">
    <source>
        <dbReference type="Proteomes" id="UP001220658"/>
    </source>
</evidence>
<dbReference type="Proteomes" id="UP001220658">
    <property type="component" value="Unassembled WGS sequence"/>
</dbReference>
<dbReference type="InterPro" id="IPR009057">
    <property type="entry name" value="Homeodomain-like_sf"/>
</dbReference>
<dbReference type="RefSeq" id="WP_195191423.1">
    <property type="nucleotide sequence ID" value="NZ_JADMUL010000019.1"/>
</dbReference>
<evidence type="ECO:0000313" key="1">
    <source>
        <dbReference type="EMBL" id="MDC0828359.1"/>
    </source>
</evidence>